<evidence type="ECO:0000313" key="4">
    <source>
        <dbReference type="Proteomes" id="UP000524404"/>
    </source>
</evidence>
<feature type="transmembrane region" description="Helical" evidence="1">
    <location>
        <begin position="217"/>
        <end position="236"/>
    </location>
</feature>
<feature type="transmembrane region" description="Helical" evidence="1">
    <location>
        <begin position="65"/>
        <end position="87"/>
    </location>
</feature>
<comment type="caution">
    <text evidence="3">The sequence shown here is derived from an EMBL/GenBank/DDBJ whole genome shotgun (WGS) entry which is preliminary data.</text>
</comment>
<reference evidence="3 4" key="1">
    <citation type="submission" date="2020-08" db="EMBL/GenBank/DDBJ databases">
        <title>Functional genomics of gut bacteria from endangered species of beetles.</title>
        <authorList>
            <person name="Carlos-Shanley C."/>
        </authorList>
    </citation>
    <scope>NUCLEOTIDE SEQUENCE [LARGE SCALE GENOMIC DNA]</scope>
    <source>
        <strain evidence="3 4">S00070</strain>
    </source>
</reference>
<proteinExistence type="predicted"/>
<dbReference type="RefSeq" id="WP_184137081.1">
    <property type="nucleotide sequence ID" value="NZ_JACHKT010000042.1"/>
</dbReference>
<evidence type="ECO:0000313" key="3">
    <source>
        <dbReference type="EMBL" id="MBB6005342.1"/>
    </source>
</evidence>
<feature type="transmembrane region" description="Helical" evidence="1">
    <location>
        <begin position="156"/>
        <end position="178"/>
    </location>
</feature>
<feature type="transmembrane region" description="Helical" evidence="1">
    <location>
        <begin position="99"/>
        <end position="121"/>
    </location>
</feature>
<feature type="transmembrane region" description="Helical" evidence="1">
    <location>
        <begin position="266"/>
        <end position="284"/>
    </location>
</feature>
<evidence type="ECO:0000256" key="1">
    <source>
        <dbReference type="SAM" id="Phobius"/>
    </source>
</evidence>
<name>A0A841ENN0_9BACT</name>
<keyword evidence="4" id="KW-1185">Reference proteome</keyword>
<keyword evidence="1" id="KW-0472">Membrane</keyword>
<feature type="transmembrane region" description="Helical" evidence="1">
    <location>
        <begin position="133"/>
        <end position="151"/>
    </location>
</feature>
<gene>
    <name evidence="3" type="ORF">HNP25_004016</name>
</gene>
<feature type="transmembrane region" description="Helical" evidence="1">
    <location>
        <begin position="242"/>
        <end position="259"/>
    </location>
</feature>
<keyword evidence="1" id="KW-1133">Transmembrane helix</keyword>
<accession>A0A841ENN0</accession>
<feature type="transmembrane region" description="Helical" evidence="1">
    <location>
        <begin position="296"/>
        <end position="315"/>
    </location>
</feature>
<evidence type="ECO:0000259" key="2">
    <source>
        <dbReference type="Pfam" id="PF09925"/>
    </source>
</evidence>
<feature type="transmembrane region" description="Helical" evidence="1">
    <location>
        <begin position="184"/>
        <end position="205"/>
    </location>
</feature>
<dbReference type="AlphaFoldDB" id="A0A841ENN0"/>
<feature type="transmembrane region" description="Helical" evidence="1">
    <location>
        <begin position="41"/>
        <end position="59"/>
    </location>
</feature>
<keyword evidence="1" id="KW-0812">Transmembrane</keyword>
<protein>
    <recommendedName>
        <fullName evidence="2">DUF2157 domain-containing protein</fullName>
    </recommendedName>
</protein>
<dbReference type="Pfam" id="PF09925">
    <property type="entry name" value="DUF2157"/>
    <property type="match status" value="1"/>
</dbReference>
<dbReference type="EMBL" id="JACHKT010000042">
    <property type="protein sequence ID" value="MBB6005342.1"/>
    <property type="molecule type" value="Genomic_DNA"/>
</dbReference>
<dbReference type="Proteomes" id="UP000524404">
    <property type="component" value="Unassembled WGS sequence"/>
</dbReference>
<sequence>MTDQKVLEIFHAKSIVSTKEVQKINDFENTKPFSLHYELRLLLYLGIFLLSSGLGIVIYQNLDSIGHTVIVIFISFLVVACFAFSCWKKQNFTWDAVEQVNPFADFTLLLGCLSFLTLEGYLQYQYNLFGEKYGLITFISAIVFFFPAYFFDHRGVLSMAITAFASWVGVSISPLAVFSKNDFTAPYFIFTSIALGILYMAIGLLSEYRKLKQHFAFSYLLLGSNLSLIAGIAGVFSEHLKYLYILIVLAISIGLFFYAKIKQSYVFLLTGIVFAYIAITKAIFDIFPDDSMKVWFAAYYFIATGIGVIFLLFNLKKILKTAKQRL</sequence>
<organism evidence="3 4">
    <name type="scientific">Arcicella rosea</name>
    <dbReference type="NCBI Taxonomy" id="502909"/>
    <lineage>
        <taxon>Bacteria</taxon>
        <taxon>Pseudomonadati</taxon>
        <taxon>Bacteroidota</taxon>
        <taxon>Cytophagia</taxon>
        <taxon>Cytophagales</taxon>
        <taxon>Flectobacillaceae</taxon>
        <taxon>Arcicella</taxon>
    </lineage>
</organism>
<feature type="domain" description="DUF2157" evidence="2">
    <location>
        <begin position="11"/>
        <end position="155"/>
    </location>
</feature>
<dbReference type="InterPro" id="IPR018677">
    <property type="entry name" value="DUF2157"/>
</dbReference>